<keyword evidence="1" id="KW-1133">Transmembrane helix</keyword>
<evidence type="ECO:0000313" key="3">
    <source>
        <dbReference type="EMBL" id="PMD04902.1"/>
    </source>
</evidence>
<comment type="caution">
    <text evidence="3">The sequence shown here is derived from an EMBL/GenBank/DDBJ whole genome shotgun (WGS) entry which is preliminary data.</text>
</comment>
<accession>A0A2N6VL79</accession>
<dbReference type="Proteomes" id="UP000235598">
    <property type="component" value="Unassembled WGS sequence"/>
</dbReference>
<feature type="transmembrane region" description="Helical" evidence="1">
    <location>
        <begin position="28"/>
        <end position="50"/>
    </location>
</feature>
<dbReference type="EMBL" id="PNHK01000004">
    <property type="protein sequence ID" value="PMD04902.1"/>
    <property type="molecule type" value="Genomic_DNA"/>
</dbReference>
<dbReference type="OrthoDB" id="3240216at2"/>
<reference evidence="3 4" key="1">
    <citation type="submission" date="2017-09" db="EMBL/GenBank/DDBJ databases">
        <title>Bacterial strain isolated from the female urinary microbiota.</title>
        <authorList>
            <person name="Thomas-White K."/>
            <person name="Kumar N."/>
            <person name="Forster S."/>
            <person name="Putonti C."/>
            <person name="Lawley T."/>
            <person name="Wolfe A.J."/>
        </authorList>
    </citation>
    <scope>NUCLEOTIDE SEQUENCE [LARGE SCALE GENOMIC DNA]</scope>
    <source>
        <strain evidence="3 4">UMB1301</strain>
    </source>
</reference>
<name>A0A2N6VL79_9MICO</name>
<evidence type="ECO:0000313" key="4">
    <source>
        <dbReference type="Proteomes" id="UP000235598"/>
    </source>
</evidence>
<proteinExistence type="predicted"/>
<feature type="transmembrane region" description="Helical" evidence="1">
    <location>
        <begin position="84"/>
        <end position="112"/>
    </location>
</feature>
<feature type="domain" description="DUF3566" evidence="2">
    <location>
        <begin position="9"/>
        <end position="126"/>
    </location>
</feature>
<protein>
    <recommendedName>
        <fullName evidence="2">DUF3566 domain-containing protein</fullName>
    </recommendedName>
</protein>
<dbReference type="InterPro" id="IPR021949">
    <property type="entry name" value="DUF3566_TM"/>
</dbReference>
<gene>
    <name evidence="3" type="ORF">CJ199_10490</name>
</gene>
<dbReference type="AlphaFoldDB" id="A0A2N6VL79"/>
<keyword evidence="1" id="KW-0472">Membrane</keyword>
<keyword evidence="1" id="KW-0812">Transmembrane</keyword>
<evidence type="ECO:0000256" key="1">
    <source>
        <dbReference type="SAM" id="Phobius"/>
    </source>
</evidence>
<evidence type="ECO:0000259" key="2">
    <source>
        <dbReference type="Pfam" id="PF12089"/>
    </source>
</evidence>
<sequence length="127" mass="13359">MKGNKKSGPRSVNLTVASVDLWSVSKMALLLSVALGIATIVAFIILWLVMQATGTLESIRGTMGEIAGPESAEEMLKLLGFGPVVSFAVILAVVNVVLMTALATLFGFLYNIGAKMVGGFRLTLVDD</sequence>
<dbReference type="Pfam" id="PF12089">
    <property type="entry name" value="DUF3566"/>
    <property type="match status" value="1"/>
</dbReference>
<organism evidence="3 4">
    <name type="scientific">Brevibacterium paucivorans</name>
    <dbReference type="NCBI Taxonomy" id="170994"/>
    <lineage>
        <taxon>Bacteria</taxon>
        <taxon>Bacillati</taxon>
        <taxon>Actinomycetota</taxon>
        <taxon>Actinomycetes</taxon>
        <taxon>Micrococcales</taxon>
        <taxon>Brevibacteriaceae</taxon>
        <taxon>Brevibacterium</taxon>
    </lineage>
</organism>